<evidence type="ECO:0000259" key="4">
    <source>
        <dbReference type="Pfam" id="PF08126"/>
    </source>
</evidence>
<organism evidence="5 6">
    <name type="scientific">Aminipila terrae</name>
    <dbReference type="NCBI Taxonomy" id="2697030"/>
    <lineage>
        <taxon>Bacteria</taxon>
        <taxon>Bacillati</taxon>
        <taxon>Bacillota</taxon>
        <taxon>Clostridia</taxon>
        <taxon>Peptostreptococcales</taxon>
        <taxon>Anaerovoracaceae</taxon>
        <taxon>Aminipila</taxon>
    </lineage>
</organism>
<evidence type="ECO:0000259" key="3">
    <source>
        <dbReference type="Pfam" id="PF01364"/>
    </source>
</evidence>
<feature type="chain" id="PRO_5039671471" description="Gingipain domain-containing protein" evidence="2">
    <location>
        <begin position="27"/>
        <end position="594"/>
    </location>
</feature>
<dbReference type="Gene3D" id="3.40.50.1460">
    <property type="match status" value="1"/>
</dbReference>
<dbReference type="GO" id="GO:0006508">
    <property type="term" value="P:proteolysis"/>
    <property type="evidence" value="ECO:0007669"/>
    <property type="project" value="InterPro"/>
</dbReference>
<dbReference type="Pfam" id="PF01364">
    <property type="entry name" value="Peptidase_C25"/>
    <property type="match status" value="1"/>
</dbReference>
<dbReference type="Gene3D" id="2.60.40.3800">
    <property type="match status" value="1"/>
</dbReference>
<dbReference type="InterPro" id="IPR038490">
    <property type="entry name" value="Gingipain_propep_sf"/>
</dbReference>
<gene>
    <name evidence="5" type="ORF">Ami3637_15535</name>
</gene>
<dbReference type="AlphaFoldDB" id="A0A6P1MPK2"/>
<dbReference type="InterPro" id="IPR012600">
    <property type="entry name" value="Propeptide_C25"/>
</dbReference>
<protein>
    <recommendedName>
        <fullName evidence="7">Gingipain domain-containing protein</fullName>
    </recommendedName>
</protein>
<keyword evidence="6" id="KW-1185">Reference proteome</keyword>
<feature type="domain" description="Gingipain propeptide" evidence="4">
    <location>
        <begin position="54"/>
        <end position="245"/>
    </location>
</feature>
<feature type="signal peptide" evidence="2">
    <location>
        <begin position="1"/>
        <end position="26"/>
    </location>
</feature>
<evidence type="ECO:0000313" key="5">
    <source>
        <dbReference type="EMBL" id="QHI73596.1"/>
    </source>
</evidence>
<name>A0A6P1MPK2_9FIRM</name>
<dbReference type="GO" id="GO:0004197">
    <property type="term" value="F:cysteine-type endopeptidase activity"/>
    <property type="evidence" value="ECO:0007669"/>
    <property type="project" value="InterPro"/>
</dbReference>
<proteinExistence type="predicted"/>
<dbReference type="RefSeq" id="WP_162363361.1">
    <property type="nucleotide sequence ID" value="NZ_CP047591.1"/>
</dbReference>
<dbReference type="Pfam" id="PF08126">
    <property type="entry name" value="Propeptide_C25"/>
    <property type="match status" value="1"/>
</dbReference>
<keyword evidence="1 2" id="KW-0732">Signal</keyword>
<reference evidence="5 6" key="1">
    <citation type="submission" date="2020-01" db="EMBL/GenBank/DDBJ databases">
        <title>Genomic analysis of Aminipila sp. CBA3637.</title>
        <authorList>
            <person name="Kim Y.B."/>
            <person name="Roh S.W."/>
        </authorList>
    </citation>
    <scope>NUCLEOTIDE SEQUENCE [LARGE SCALE GENOMIC DNA]</scope>
    <source>
        <strain evidence="5 6">CBA3637</strain>
    </source>
</reference>
<feature type="domain" description="Gingipain" evidence="3">
    <location>
        <begin position="267"/>
        <end position="591"/>
    </location>
</feature>
<dbReference type="InterPro" id="IPR029030">
    <property type="entry name" value="Caspase-like_dom_sf"/>
</dbReference>
<dbReference type="InterPro" id="IPR001769">
    <property type="entry name" value="Gingipain"/>
</dbReference>
<evidence type="ECO:0000313" key="6">
    <source>
        <dbReference type="Proteomes" id="UP000463883"/>
    </source>
</evidence>
<evidence type="ECO:0000256" key="1">
    <source>
        <dbReference type="ARBA" id="ARBA00022729"/>
    </source>
</evidence>
<dbReference type="Proteomes" id="UP000463883">
    <property type="component" value="Chromosome"/>
</dbReference>
<sequence>MKKIFKLRTLMFMLIFIMICTQCSFALGEDQNNSANEPGDNMKVSENSDLDGVNATVLESDDDHTIIKFDVGKFDKNAVDIDNSQYFNLDCKGTSFVEEEGFPELPRICRSITIPFSADAKVSVLTSEYTDYQECPVAPSKGSLTRDVNPEDVPYTFGDVYQREGWYPADELASLSDSFIMRDLKAVTVKVNAFQYEPSTKTLRVYDSVTVEVKNGNNSMKSNYSLDNAAPAHTTDAFEAAYQNLFINYNGNQNVRGIKAPSEKGDMLIISYDKFSSAMTPFIEWKNSKGINTTLIDISKVSSSNNPNEIKKFIKNYFNQHPNLVYVLLVGDYQQISSPKYSSGVSDPEYTKVAGNDNYPDIFVGRFSAESVADVETQVQRTIDFEKNGGNMADWYKTGIGIASAEGSNESDAEHIDNIRNKLLNSGYTQIDRIYDPNATASQVTKSLNQGRGIINYCGHGAQTYWVTTRFSNSDVAALQNQGQLPFIISVSCVSGKFQSGTCFAEAWLRSQDSSGNPVGAVGTYMSTVNQAWRPPMVGQDAIIDQICNKTKTSFGGLCYTGASKMLDNGTSSDIETFNTWTVFGDPSLQLIAN</sequence>
<dbReference type="SUPFAM" id="SSF52129">
    <property type="entry name" value="Caspase-like"/>
    <property type="match status" value="1"/>
</dbReference>
<evidence type="ECO:0000256" key="2">
    <source>
        <dbReference type="SAM" id="SignalP"/>
    </source>
</evidence>
<dbReference type="InterPro" id="IPR029031">
    <property type="entry name" value="Gingipain_N_sf"/>
</dbReference>
<dbReference type="KEGG" id="amic:Ami3637_15535"/>
<dbReference type="Gene3D" id="3.40.50.10390">
    <property type="entry name" value="Gingipain r, domain 1"/>
    <property type="match status" value="1"/>
</dbReference>
<accession>A0A6P1MPK2</accession>
<evidence type="ECO:0008006" key="7">
    <source>
        <dbReference type="Google" id="ProtNLM"/>
    </source>
</evidence>
<dbReference type="EMBL" id="CP047591">
    <property type="protein sequence ID" value="QHI73596.1"/>
    <property type="molecule type" value="Genomic_DNA"/>
</dbReference>